<accession>A0A7G9FJG9</accession>
<keyword evidence="1" id="KW-0812">Transmembrane</keyword>
<sequence length="49" mass="5201">MEKLYHKLNTIGISNLVMGIVTIIVGVGAGVTMIVNGARLITGKKDITF</sequence>
<gene>
    <name evidence="2" type="ORF">H9Q76_08020</name>
</gene>
<protein>
    <submittedName>
        <fullName evidence="2">Uncharacterized protein</fullName>
    </submittedName>
</protein>
<dbReference type="Proteomes" id="UP000515819">
    <property type="component" value="Chromosome"/>
</dbReference>
<keyword evidence="1" id="KW-1133">Transmembrane helix</keyword>
<evidence type="ECO:0000256" key="1">
    <source>
        <dbReference type="SAM" id="Phobius"/>
    </source>
</evidence>
<organism evidence="2 3">
    <name type="scientific">Wujia chipingensis</name>
    <dbReference type="NCBI Taxonomy" id="2763670"/>
    <lineage>
        <taxon>Bacteria</taxon>
        <taxon>Bacillati</taxon>
        <taxon>Bacillota</taxon>
        <taxon>Clostridia</taxon>
        <taxon>Lachnospirales</taxon>
        <taxon>Lachnospiraceae</taxon>
        <taxon>Wujia</taxon>
    </lineage>
</organism>
<dbReference type="RefSeq" id="WP_249320909.1">
    <property type="nucleotide sequence ID" value="NZ_CP060632.1"/>
</dbReference>
<evidence type="ECO:0000313" key="3">
    <source>
        <dbReference type="Proteomes" id="UP000515819"/>
    </source>
</evidence>
<dbReference type="AlphaFoldDB" id="A0A7G9FJG9"/>
<keyword evidence="3" id="KW-1185">Reference proteome</keyword>
<feature type="transmembrane region" description="Helical" evidence="1">
    <location>
        <begin position="12"/>
        <end position="35"/>
    </location>
</feature>
<name>A0A7G9FJG9_9FIRM</name>
<keyword evidence="1" id="KW-0472">Membrane</keyword>
<reference evidence="2 3" key="1">
    <citation type="submission" date="2020-08" db="EMBL/GenBank/DDBJ databases">
        <authorList>
            <person name="Liu C."/>
            <person name="Sun Q."/>
        </authorList>
    </citation>
    <scope>NUCLEOTIDE SEQUENCE [LARGE SCALE GENOMIC DNA]</scope>
    <source>
        <strain evidence="2 3">NSJ-4</strain>
    </source>
</reference>
<dbReference type="KEGG" id="wcp:H9Q76_08020"/>
<proteinExistence type="predicted"/>
<dbReference type="EMBL" id="CP060632">
    <property type="protein sequence ID" value="QNL98700.1"/>
    <property type="molecule type" value="Genomic_DNA"/>
</dbReference>
<evidence type="ECO:0000313" key="2">
    <source>
        <dbReference type="EMBL" id="QNL98700.1"/>
    </source>
</evidence>